<evidence type="ECO:0000313" key="1">
    <source>
        <dbReference type="EMBL" id="GAG68585.1"/>
    </source>
</evidence>
<dbReference type="AlphaFoldDB" id="X0ZG14"/>
<proteinExistence type="predicted"/>
<accession>X0ZG14</accession>
<sequence>MVKRKKPLSCKYCKRKFTYSGKSHPMKRMSKHLWKDHRTNMLKAQKSGKRKAKSKVTQLDQELQWTDDMIIKSLEQAGIPLVMPQQQQAPYLNPYAPTQHQSITGLVISAFKAGQLAYSGYKAVKGVSKAIKKAKSK</sequence>
<gene>
    <name evidence="1" type="ORF">S01H4_18270</name>
</gene>
<protein>
    <submittedName>
        <fullName evidence="1">Uncharacterized protein</fullName>
    </submittedName>
</protein>
<reference evidence="1" key="1">
    <citation type="journal article" date="2014" name="Front. Microbiol.">
        <title>High frequency of phylogenetically diverse reductive dehalogenase-homologous genes in deep subseafloor sedimentary metagenomes.</title>
        <authorList>
            <person name="Kawai M."/>
            <person name="Futagami T."/>
            <person name="Toyoda A."/>
            <person name="Takaki Y."/>
            <person name="Nishi S."/>
            <person name="Hori S."/>
            <person name="Arai W."/>
            <person name="Tsubouchi T."/>
            <person name="Morono Y."/>
            <person name="Uchiyama I."/>
            <person name="Ito T."/>
            <person name="Fujiyama A."/>
            <person name="Inagaki F."/>
            <person name="Takami H."/>
        </authorList>
    </citation>
    <scope>NUCLEOTIDE SEQUENCE</scope>
    <source>
        <strain evidence="1">Expedition CK06-06</strain>
    </source>
</reference>
<name>X0ZG14_9ZZZZ</name>
<dbReference type="EMBL" id="BART01008091">
    <property type="protein sequence ID" value="GAG68585.1"/>
    <property type="molecule type" value="Genomic_DNA"/>
</dbReference>
<comment type="caution">
    <text evidence="1">The sequence shown here is derived from an EMBL/GenBank/DDBJ whole genome shotgun (WGS) entry which is preliminary data.</text>
</comment>
<organism evidence="1">
    <name type="scientific">marine sediment metagenome</name>
    <dbReference type="NCBI Taxonomy" id="412755"/>
    <lineage>
        <taxon>unclassified sequences</taxon>
        <taxon>metagenomes</taxon>
        <taxon>ecological metagenomes</taxon>
    </lineage>
</organism>